<sequence length="191" mass="21658">MAVMRVRLDQLHQFVFVRKAYVAFLPKRPGGESFGGCSYEFDVASQRDKGWVGSDGVIRHQVPRTARTATLRIWPSPLPDEGPLEWRLDIGKRLTIKTFAGVRWRLENLGFDCGGETKLGPATRKAARAFMEYMGLMSAADQLERTGTIQMETDLTDELRKALDQEYRRPAGLHHGAELRQDPDQIDWQGP</sequence>
<evidence type="ECO:0000313" key="5">
    <source>
        <dbReference type="Proteomes" id="UP001162889"/>
    </source>
</evidence>
<feature type="region of interest" description="Disordered" evidence="1">
    <location>
        <begin position="170"/>
        <end position="191"/>
    </location>
</feature>
<reference evidence="3" key="2">
    <citation type="submission" date="2022-03" db="EMBL/GenBank/DDBJ databases">
        <title>Genome Encyclopedia of Bacteria and Archaea VI: Functional Genomics of Type Strains.</title>
        <authorList>
            <person name="Whitman W."/>
        </authorList>
    </citation>
    <scope>NUCLEOTIDE SEQUENCE</scope>
    <source>
        <strain evidence="3">HSC-15S17</strain>
    </source>
</reference>
<proteinExistence type="predicted"/>
<dbReference type="RefSeq" id="WP_217945499.1">
    <property type="nucleotide sequence ID" value="NZ_JAHTGR010000018.1"/>
</dbReference>
<evidence type="ECO:0000313" key="4">
    <source>
        <dbReference type="Proteomes" id="UP001155901"/>
    </source>
</evidence>
<reference evidence="2" key="1">
    <citation type="submission" date="2021-07" db="EMBL/GenBank/DDBJ databases">
        <title>Characterization of violacein-producing bacteria and related species.</title>
        <authorList>
            <person name="Wilson H.S."/>
            <person name="De Leon M.E."/>
        </authorList>
    </citation>
    <scope>NUCLEOTIDE SEQUENCE</scope>
    <source>
        <strain evidence="2">HSC-15S17</strain>
    </source>
</reference>
<dbReference type="EMBL" id="JAHTGR010000018">
    <property type="protein sequence ID" value="MBV6324581.1"/>
    <property type="molecule type" value="Genomic_DNA"/>
</dbReference>
<feature type="compositionally biased region" description="Basic and acidic residues" evidence="1">
    <location>
        <begin position="170"/>
        <end position="183"/>
    </location>
</feature>
<evidence type="ECO:0000256" key="1">
    <source>
        <dbReference type="SAM" id="MobiDB-lite"/>
    </source>
</evidence>
<organism evidence="2 4">
    <name type="scientific">Duganella violaceipulchra</name>
    <dbReference type="NCBI Taxonomy" id="2849652"/>
    <lineage>
        <taxon>Bacteria</taxon>
        <taxon>Pseudomonadati</taxon>
        <taxon>Pseudomonadota</taxon>
        <taxon>Betaproteobacteria</taxon>
        <taxon>Burkholderiales</taxon>
        <taxon>Oxalobacteraceae</taxon>
        <taxon>Telluria group</taxon>
        <taxon>Duganella</taxon>
    </lineage>
</organism>
<dbReference type="Proteomes" id="UP001162889">
    <property type="component" value="Unassembled WGS sequence"/>
</dbReference>
<evidence type="ECO:0000313" key="2">
    <source>
        <dbReference type="EMBL" id="MBV6324581.1"/>
    </source>
</evidence>
<comment type="caution">
    <text evidence="2">The sequence shown here is derived from an EMBL/GenBank/DDBJ whole genome shotgun (WGS) entry which is preliminary data.</text>
</comment>
<protein>
    <submittedName>
        <fullName evidence="2">Uncharacterized protein</fullName>
    </submittedName>
</protein>
<keyword evidence="5" id="KW-1185">Reference proteome</keyword>
<evidence type="ECO:0000313" key="3">
    <source>
        <dbReference type="EMBL" id="MCP2009288.1"/>
    </source>
</evidence>
<accession>A0AA41L1C8</accession>
<gene>
    <name evidence="2" type="ORF">KVP70_26995</name>
    <name evidence="3" type="ORF">L1274_003001</name>
</gene>
<dbReference type="EMBL" id="JALJZU010000005">
    <property type="protein sequence ID" value="MCP2009288.1"/>
    <property type="molecule type" value="Genomic_DNA"/>
</dbReference>
<dbReference type="AlphaFoldDB" id="A0AA41L1C8"/>
<name>A0AA41L1C8_9BURK</name>
<dbReference type="Proteomes" id="UP001155901">
    <property type="component" value="Unassembled WGS sequence"/>
</dbReference>